<dbReference type="CDD" id="cd00427">
    <property type="entry name" value="Ribosomal_L29_HIP"/>
    <property type="match status" value="1"/>
</dbReference>
<evidence type="ECO:0000256" key="1">
    <source>
        <dbReference type="ARBA" id="ARBA00009254"/>
    </source>
</evidence>
<dbReference type="GO" id="GO:0022625">
    <property type="term" value="C:cytosolic large ribosomal subunit"/>
    <property type="evidence" value="ECO:0007669"/>
    <property type="project" value="TreeGrafter"/>
</dbReference>
<evidence type="ECO:0000256" key="3">
    <source>
        <dbReference type="ARBA" id="ARBA00023274"/>
    </source>
</evidence>
<sequence length="67" mass="7911">MAEIDDIRALNDEDLAEELESTQKDMMNLRFRVATMQLTNVNEIRMARKRIARIMTVIREREIVESS</sequence>
<accession>A0A382E159</accession>
<dbReference type="Gene3D" id="1.10.287.310">
    <property type="match status" value="1"/>
</dbReference>
<dbReference type="NCBIfam" id="TIGR00012">
    <property type="entry name" value="L29"/>
    <property type="match status" value="1"/>
</dbReference>
<reference evidence="4" key="1">
    <citation type="submission" date="2018-05" db="EMBL/GenBank/DDBJ databases">
        <authorList>
            <person name="Lanie J.A."/>
            <person name="Ng W.-L."/>
            <person name="Kazmierczak K.M."/>
            <person name="Andrzejewski T.M."/>
            <person name="Davidsen T.M."/>
            <person name="Wayne K.J."/>
            <person name="Tettelin H."/>
            <person name="Glass J.I."/>
            <person name="Rusch D."/>
            <person name="Podicherti R."/>
            <person name="Tsui H.-C.T."/>
            <person name="Winkler M.E."/>
        </authorList>
    </citation>
    <scope>NUCLEOTIDE SEQUENCE</scope>
</reference>
<dbReference type="SUPFAM" id="SSF46561">
    <property type="entry name" value="Ribosomal protein L29 (L29p)"/>
    <property type="match status" value="1"/>
</dbReference>
<dbReference type="Pfam" id="PF00831">
    <property type="entry name" value="Ribosomal_L29"/>
    <property type="match status" value="1"/>
</dbReference>
<protein>
    <recommendedName>
        <fullName evidence="5">50S ribosomal protein L29</fullName>
    </recommendedName>
</protein>
<keyword evidence="3" id="KW-0687">Ribonucleoprotein</keyword>
<gene>
    <name evidence="4" type="ORF">METZ01_LOCUS196527</name>
</gene>
<keyword evidence="2" id="KW-0689">Ribosomal protein</keyword>
<dbReference type="EMBL" id="UINC01041844">
    <property type="protein sequence ID" value="SVB43673.1"/>
    <property type="molecule type" value="Genomic_DNA"/>
</dbReference>
<comment type="similarity">
    <text evidence="1">Belongs to the universal ribosomal protein uL29 family.</text>
</comment>
<proteinExistence type="inferred from homology"/>
<dbReference type="InterPro" id="IPR050063">
    <property type="entry name" value="Ribosomal_protein_uL29"/>
</dbReference>
<evidence type="ECO:0008006" key="5">
    <source>
        <dbReference type="Google" id="ProtNLM"/>
    </source>
</evidence>
<dbReference type="AlphaFoldDB" id="A0A382E159"/>
<dbReference type="PANTHER" id="PTHR10916">
    <property type="entry name" value="60S RIBOSOMAL PROTEIN L35/50S RIBOSOMAL PROTEIN L29"/>
    <property type="match status" value="1"/>
</dbReference>
<dbReference type="GO" id="GO:0003735">
    <property type="term" value="F:structural constituent of ribosome"/>
    <property type="evidence" value="ECO:0007669"/>
    <property type="project" value="InterPro"/>
</dbReference>
<dbReference type="HAMAP" id="MF_00374">
    <property type="entry name" value="Ribosomal_uL29"/>
    <property type="match status" value="1"/>
</dbReference>
<organism evidence="4">
    <name type="scientific">marine metagenome</name>
    <dbReference type="NCBI Taxonomy" id="408172"/>
    <lineage>
        <taxon>unclassified sequences</taxon>
        <taxon>metagenomes</taxon>
        <taxon>ecological metagenomes</taxon>
    </lineage>
</organism>
<evidence type="ECO:0000256" key="2">
    <source>
        <dbReference type="ARBA" id="ARBA00022980"/>
    </source>
</evidence>
<dbReference type="PANTHER" id="PTHR10916:SF0">
    <property type="entry name" value="LARGE RIBOSOMAL SUBUNIT PROTEIN UL29C"/>
    <property type="match status" value="1"/>
</dbReference>
<dbReference type="InterPro" id="IPR036049">
    <property type="entry name" value="Ribosomal_uL29_sf"/>
</dbReference>
<dbReference type="InterPro" id="IPR001854">
    <property type="entry name" value="Ribosomal_uL29"/>
</dbReference>
<name>A0A382E159_9ZZZZ</name>
<evidence type="ECO:0000313" key="4">
    <source>
        <dbReference type="EMBL" id="SVB43673.1"/>
    </source>
</evidence>
<dbReference type="GO" id="GO:0006412">
    <property type="term" value="P:translation"/>
    <property type="evidence" value="ECO:0007669"/>
    <property type="project" value="InterPro"/>
</dbReference>